<proteinExistence type="predicted"/>
<gene>
    <name evidence="1" type="ORF">M011DRAFT_307411</name>
</gene>
<name>A0A6A6VI87_9PLEO</name>
<dbReference type="EMBL" id="MU006566">
    <property type="protein sequence ID" value="KAF2749424.1"/>
    <property type="molecule type" value="Genomic_DNA"/>
</dbReference>
<accession>A0A6A6VI87</accession>
<organism evidence="1 2">
    <name type="scientific">Sporormia fimetaria CBS 119925</name>
    <dbReference type="NCBI Taxonomy" id="1340428"/>
    <lineage>
        <taxon>Eukaryota</taxon>
        <taxon>Fungi</taxon>
        <taxon>Dikarya</taxon>
        <taxon>Ascomycota</taxon>
        <taxon>Pezizomycotina</taxon>
        <taxon>Dothideomycetes</taxon>
        <taxon>Pleosporomycetidae</taxon>
        <taxon>Pleosporales</taxon>
        <taxon>Sporormiaceae</taxon>
        <taxon>Sporormia</taxon>
    </lineage>
</organism>
<reference evidence="1" key="1">
    <citation type="journal article" date="2020" name="Stud. Mycol.">
        <title>101 Dothideomycetes genomes: a test case for predicting lifestyles and emergence of pathogens.</title>
        <authorList>
            <person name="Haridas S."/>
            <person name="Albert R."/>
            <person name="Binder M."/>
            <person name="Bloem J."/>
            <person name="Labutti K."/>
            <person name="Salamov A."/>
            <person name="Andreopoulos B."/>
            <person name="Baker S."/>
            <person name="Barry K."/>
            <person name="Bills G."/>
            <person name="Bluhm B."/>
            <person name="Cannon C."/>
            <person name="Castanera R."/>
            <person name="Culley D."/>
            <person name="Daum C."/>
            <person name="Ezra D."/>
            <person name="Gonzalez J."/>
            <person name="Henrissat B."/>
            <person name="Kuo A."/>
            <person name="Liang C."/>
            <person name="Lipzen A."/>
            <person name="Lutzoni F."/>
            <person name="Magnuson J."/>
            <person name="Mondo S."/>
            <person name="Nolan M."/>
            <person name="Ohm R."/>
            <person name="Pangilinan J."/>
            <person name="Park H.-J."/>
            <person name="Ramirez L."/>
            <person name="Alfaro M."/>
            <person name="Sun H."/>
            <person name="Tritt A."/>
            <person name="Yoshinaga Y."/>
            <person name="Zwiers L.-H."/>
            <person name="Turgeon B."/>
            <person name="Goodwin S."/>
            <person name="Spatafora J."/>
            <person name="Crous P."/>
            <person name="Grigoriev I."/>
        </authorList>
    </citation>
    <scope>NUCLEOTIDE SEQUENCE</scope>
    <source>
        <strain evidence="1">CBS 119925</strain>
    </source>
</reference>
<evidence type="ECO:0000313" key="2">
    <source>
        <dbReference type="Proteomes" id="UP000799440"/>
    </source>
</evidence>
<protein>
    <submittedName>
        <fullName evidence="1">Uncharacterized protein</fullName>
    </submittedName>
</protein>
<evidence type="ECO:0000313" key="1">
    <source>
        <dbReference type="EMBL" id="KAF2749424.1"/>
    </source>
</evidence>
<keyword evidence="2" id="KW-1185">Reference proteome</keyword>
<sequence>MRRGRVGRAIAVGSCAGARRGTCPAPSITFTSSARRISSSPSASHTSSSQPSFARWALATKHVHPVPAIRPSASQLPAAGLDSRLTCCRPPALYALQSAQYTRPCLSSIAPGFLLDSSSYHRFVTPSR</sequence>
<dbReference type="AlphaFoldDB" id="A0A6A6VI87"/>
<dbReference type="Proteomes" id="UP000799440">
    <property type="component" value="Unassembled WGS sequence"/>
</dbReference>